<dbReference type="Proteomes" id="UP000649617">
    <property type="component" value="Unassembled WGS sequence"/>
</dbReference>
<proteinExistence type="predicted"/>
<protein>
    <submittedName>
        <fullName evidence="2">Uncharacterized protein</fullName>
    </submittedName>
</protein>
<feature type="compositionally biased region" description="Basic residues" evidence="1">
    <location>
        <begin position="23"/>
        <end position="35"/>
    </location>
</feature>
<reference evidence="2" key="1">
    <citation type="submission" date="2021-02" db="EMBL/GenBank/DDBJ databases">
        <authorList>
            <person name="Dougan E. K."/>
            <person name="Rhodes N."/>
            <person name="Thang M."/>
            <person name="Chan C."/>
        </authorList>
    </citation>
    <scope>NUCLEOTIDE SEQUENCE</scope>
</reference>
<feature type="region of interest" description="Disordered" evidence="1">
    <location>
        <begin position="1"/>
        <end position="94"/>
    </location>
</feature>
<feature type="compositionally biased region" description="Basic and acidic residues" evidence="1">
    <location>
        <begin position="54"/>
        <end position="69"/>
    </location>
</feature>
<sequence length="167" mass="18965">MALVEVKSEVPVEEPSSLAQASPKKRNAKPKKQGCKRPPAVRSSFADARTPLDGVERRSALNRIYEERRQKKRKMSQDIESSAAASAPDFRPLKDKLNDKFRDAAHLLFDTQTVVKQEMTRLEQQGRALCVDYEERRDFLILLRARLLGLRLEASDDEETNDQALAA</sequence>
<organism evidence="2 3">
    <name type="scientific">Symbiodinium pilosum</name>
    <name type="common">Dinoflagellate</name>
    <dbReference type="NCBI Taxonomy" id="2952"/>
    <lineage>
        <taxon>Eukaryota</taxon>
        <taxon>Sar</taxon>
        <taxon>Alveolata</taxon>
        <taxon>Dinophyceae</taxon>
        <taxon>Suessiales</taxon>
        <taxon>Symbiodiniaceae</taxon>
        <taxon>Symbiodinium</taxon>
    </lineage>
</organism>
<gene>
    <name evidence="2" type="ORF">SPIL2461_LOCUS8952</name>
</gene>
<dbReference type="EMBL" id="CAJNIZ010015065">
    <property type="protein sequence ID" value="CAE7369080.1"/>
    <property type="molecule type" value="Genomic_DNA"/>
</dbReference>
<dbReference type="AlphaFoldDB" id="A0A812PTF0"/>
<evidence type="ECO:0000256" key="1">
    <source>
        <dbReference type="SAM" id="MobiDB-lite"/>
    </source>
</evidence>
<name>A0A812PTF0_SYMPI</name>
<keyword evidence="3" id="KW-1185">Reference proteome</keyword>
<accession>A0A812PTF0</accession>
<evidence type="ECO:0000313" key="3">
    <source>
        <dbReference type="Proteomes" id="UP000649617"/>
    </source>
</evidence>
<comment type="caution">
    <text evidence="2">The sequence shown here is derived from an EMBL/GenBank/DDBJ whole genome shotgun (WGS) entry which is preliminary data.</text>
</comment>
<evidence type="ECO:0000313" key="2">
    <source>
        <dbReference type="EMBL" id="CAE7369080.1"/>
    </source>
</evidence>
<feature type="compositionally biased region" description="Basic and acidic residues" evidence="1">
    <location>
        <begin position="1"/>
        <end position="10"/>
    </location>
</feature>